<dbReference type="Proteomes" id="UP001218895">
    <property type="component" value="Chromosome"/>
</dbReference>
<evidence type="ECO:0000256" key="1">
    <source>
        <dbReference type="SAM" id="Phobius"/>
    </source>
</evidence>
<organism evidence="2 3">
    <name type="scientific">Methanomicrobium antiquum</name>
    <dbReference type="NCBI Taxonomy" id="487686"/>
    <lineage>
        <taxon>Archaea</taxon>
        <taxon>Methanobacteriati</taxon>
        <taxon>Methanobacteriota</taxon>
        <taxon>Stenosarchaea group</taxon>
        <taxon>Methanomicrobia</taxon>
        <taxon>Methanomicrobiales</taxon>
        <taxon>Methanomicrobiaceae</taxon>
        <taxon>Methanomicrobium</taxon>
    </lineage>
</organism>
<accession>A0AAF0FVK6</accession>
<sequence>MSSFACPKCGANVNVSTGVHFINCKYCGTTVFVDRSGVMFYYVLPFFISDEKAKGIFKRWTANPQADKELESKAKITGFNKQYFPVYQFRRDVNGKEKFYVKPAKGTILPGMNNLTIPAGDIKIFDESFNPGDAKVLDVDFGMDAYINDLEGVGKEQALVYFPIFEIDYEFNGQVYKIIIDGSSGKVYSANYPTRSSVPYGLVAMASFGLAFLGGLLGMIVSFIFYALIIAAFFIGYYFAMKVTKTSEMPGESQSAVEAF</sequence>
<gene>
    <name evidence="2" type="ORF">L1994_06410</name>
</gene>
<dbReference type="KEGG" id="manq:L1994_06410"/>
<keyword evidence="1" id="KW-0812">Transmembrane</keyword>
<proteinExistence type="predicted"/>
<feature type="transmembrane region" description="Helical" evidence="1">
    <location>
        <begin position="223"/>
        <end position="240"/>
    </location>
</feature>
<keyword evidence="1" id="KW-0472">Membrane</keyword>
<keyword evidence="1" id="KW-1133">Transmembrane helix</keyword>
<dbReference type="AlphaFoldDB" id="A0AAF0FVK6"/>
<reference evidence="2" key="1">
    <citation type="submission" date="2022-01" db="EMBL/GenBank/DDBJ databases">
        <title>Complete genome of Methanomicrobium antiquum DSM 21220.</title>
        <authorList>
            <person name="Chen S.-C."/>
            <person name="You Y.-T."/>
            <person name="Zhou Y.-Z."/>
            <person name="Lai M.-C."/>
        </authorList>
    </citation>
    <scope>NUCLEOTIDE SEQUENCE</scope>
    <source>
        <strain evidence="2">DSM 21220</strain>
    </source>
</reference>
<dbReference type="RefSeq" id="WP_278098634.1">
    <property type="nucleotide sequence ID" value="NZ_CP091092.1"/>
</dbReference>
<evidence type="ECO:0000313" key="2">
    <source>
        <dbReference type="EMBL" id="WFN35794.1"/>
    </source>
</evidence>
<protein>
    <submittedName>
        <fullName evidence="2">Zinc ribbon domain-containing protein</fullName>
    </submittedName>
</protein>
<evidence type="ECO:0000313" key="3">
    <source>
        <dbReference type="Proteomes" id="UP001218895"/>
    </source>
</evidence>
<name>A0AAF0FVK6_9EURY</name>
<keyword evidence="3" id="KW-1185">Reference proteome</keyword>
<dbReference type="GeneID" id="79950014"/>
<dbReference type="EMBL" id="CP091092">
    <property type="protein sequence ID" value="WFN35794.1"/>
    <property type="molecule type" value="Genomic_DNA"/>
</dbReference>
<dbReference type="Gene3D" id="2.20.28.30">
    <property type="entry name" value="RNA polymerase ii, chain L"/>
    <property type="match status" value="1"/>
</dbReference>